<dbReference type="Proteomes" id="UP000182658">
    <property type="component" value="Unassembled WGS sequence"/>
</dbReference>
<dbReference type="EMBL" id="KV875121">
    <property type="protein sequence ID" value="OIW22336.1"/>
    <property type="molecule type" value="Genomic_DNA"/>
</dbReference>
<protein>
    <submittedName>
        <fullName evidence="1">Uncharacterized protein</fullName>
    </submittedName>
</protein>
<proteinExistence type="predicted"/>
<gene>
    <name evidence="1" type="ORF">CONLIGDRAFT_638443</name>
</gene>
<dbReference type="AlphaFoldDB" id="A0A1J7IXL3"/>
<organism evidence="1 2">
    <name type="scientific">Coniochaeta ligniaria NRRL 30616</name>
    <dbReference type="NCBI Taxonomy" id="1408157"/>
    <lineage>
        <taxon>Eukaryota</taxon>
        <taxon>Fungi</taxon>
        <taxon>Dikarya</taxon>
        <taxon>Ascomycota</taxon>
        <taxon>Pezizomycotina</taxon>
        <taxon>Sordariomycetes</taxon>
        <taxon>Sordariomycetidae</taxon>
        <taxon>Coniochaetales</taxon>
        <taxon>Coniochaetaceae</taxon>
        <taxon>Coniochaeta</taxon>
    </lineage>
</organism>
<reference evidence="1 2" key="1">
    <citation type="submission" date="2016-10" db="EMBL/GenBank/DDBJ databases">
        <title>Draft genome sequence of Coniochaeta ligniaria NRRL30616, a lignocellulolytic fungus for bioabatement of inhibitors in plant biomass hydrolysates.</title>
        <authorList>
            <consortium name="DOE Joint Genome Institute"/>
            <person name="Jimenez D.J."/>
            <person name="Hector R.E."/>
            <person name="Riley R."/>
            <person name="Sun H."/>
            <person name="Grigoriev I.V."/>
            <person name="Van Elsas J.D."/>
            <person name="Nichols N.N."/>
        </authorList>
    </citation>
    <scope>NUCLEOTIDE SEQUENCE [LARGE SCALE GENOMIC DNA]</scope>
    <source>
        <strain evidence="1 2">NRRL 30616</strain>
    </source>
</reference>
<accession>A0A1J7IXL3</accession>
<evidence type="ECO:0000313" key="1">
    <source>
        <dbReference type="EMBL" id="OIW22336.1"/>
    </source>
</evidence>
<evidence type="ECO:0000313" key="2">
    <source>
        <dbReference type="Proteomes" id="UP000182658"/>
    </source>
</evidence>
<keyword evidence="2" id="KW-1185">Reference proteome</keyword>
<dbReference type="InParanoid" id="A0A1J7IXL3"/>
<sequence>MLDRYVWSGHVCQRPKNGPRRRQTRSPKLVRGRNAYLSTSTTGSKRTRYINTPLMTPGIRQGTGGRWFRSTVAKGYVWTHADAQMPLNETHLKWFDKTTTWVPSFWRIAYLGAFLSDIRPAAERLKSVRPCTWTRPLYLPSPARGGAILLDSCLSYRYVSALLMEDLPEDGQSALWI</sequence>
<name>A0A1J7IXL3_9PEZI</name>